<dbReference type="InterPro" id="IPR000286">
    <property type="entry name" value="HDACs"/>
</dbReference>
<reference evidence="12 13" key="1">
    <citation type="journal article" date="2018" name="Science">
        <title>The opium poppy genome and morphinan production.</title>
        <authorList>
            <person name="Guo L."/>
            <person name="Winzer T."/>
            <person name="Yang X."/>
            <person name="Li Y."/>
            <person name="Ning Z."/>
            <person name="He Z."/>
            <person name="Teodor R."/>
            <person name="Lu Y."/>
            <person name="Bowser T.A."/>
            <person name="Graham I.A."/>
            <person name="Ye K."/>
        </authorList>
    </citation>
    <scope>NUCLEOTIDE SEQUENCE [LARGE SCALE GENOMIC DNA]</scope>
    <source>
        <strain evidence="13">cv. HN1</strain>
        <tissue evidence="12">Leaves</tissue>
    </source>
</reference>
<evidence type="ECO:0000256" key="8">
    <source>
        <dbReference type="ARBA" id="ARBA00023015"/>
    </source>
</evidence>
<evidence type="ECO:0000256" key="6">
    <source>
        <dbReference type="ARBA" id="ARBA00022801"/>
    </source>
</evidence>
<dbReference type="GO" id="GO:0000118">
    <property type="term" value="C:histone deacetylase complex"/>
    <property type="evidence" value="ECO:0007669"/>
    <property type="project" value="TreeGrafter"/>
</dbReference>
<dbReference type="SUPFAM" id="SSF52768">
    <property type="entry name" value="Arginase/deacetylase"/>
    <property type="match status" value="1"/>
</dbReference>
<dbReference type="AlphaFoldDB" id="A0A4Y7JAS1"/>
<evidence type="ECO:0000313" key="12">
    <source>
        <dbReference type="EMBL" id="RZC58234.1"/>
    </source>
</evidence>
<dbReference type="GO" id="GO:0005737">
    <property type="term" value="C:cytoplasm"/>
    <property type="evidence" value="ECO:0007669"/>
    <property type="project" value="TreeGrafter"/>
</dbReference>
<evidence type="ECO:0000259" key="11">
    <source>
        <dbReference type="Pfam" id="PF00850"/>
    </source>
</evidence>
<evidence type="ECO:0000256" key="7">
    <source>
        <dbReference type="ARBA" id="ARBA00022853"/>
    </source>
</evidence>
<evidence type="ECO:0000256" key="5">
    <source>
        <dbReference type="ARBA" id="ARBA00022491"/>
    </source>
</evidence>
<keyword evidence="9" id="KW-0804">Transcription</keyword>
<dbReference type="Pfam" id="PF00850">
    <property type="entry name" value="Hist_deacetyl"/>
    <property type="match status" value="1"/>
</dbReference>
<dbReference type="PANTHER" id="PTHR10625:SF5">
    <property type="entry name" value="HISTONE DEACETYLASE"/>
    <property type="match status" value="1"/>
</dbReference>
<dbReference type="EMBL" id="CM010718">
    <property type="protein sequence ID" value="RZC58234.1"/>
    <property type="molecule type" value="Genomic_DNA"/>
</dbReference>
<keyword evidence="10" id="KW-0539">Nucleus</keyword>
<comment type="subcellular location">
    <subcellularLocation>
        <location evidence="2">Nucleus</location>
    </subcellularLocation>
</comment>
<evidence type="ECO:0000313" key="13">
    <source>
        <dbReference type="Proteomes" id="UP000316621"/>
    </source>
</evidence>
<feature type="domain" description="Histone deacetylase" evidence="11">
    <location>
        <begin position="64"/>
        <end position="313"/>
    </location>
</feature>
<name>A0A4Y7JAS1_PAPSO</name>
<keyword evidence="5" id="KW-0678">Repressor</keyword>
<comment type="cofactor">
    <cofactor evidence="1">
        <name>Zn(2+)</name>
        <dbReference type="ChEBI" id="CHEBI:29105"/>
    </cofactor>
</comment>
<sequence>MHGNPLLILLCNMRDISFARKTNSDVLGALAREVERTKFYSTKDHSGEESTIVGFDERMLLHEEVHTKGQIHAVEKTSSVRIWYLSGDTYTNQHSSDAAKLAAAICSDLATTIFKGEAKNGFALVRPPGHHAGVSKSTGFCLHNNAAVAASAAKEMSAKKILILDWDVHHGNGTQEIFDADRSVLYISIHRFDRGKFYPPTGAADKVGVKGAKGYSVNIPWNRAGVGDCDYLSAFKHIVIPIARQFSPELTIVSAGFDAARGDPLGLCDVTPRYYAEMTSMLASICGKLLVILEGGYNLRSISASAKAVVEVLLGGDPAGVRKLEPSISGLETIREVLRHPK</sequence>
<evidence type="ECO:0000256" key="9">
    <source>
        <dbReference type="ARBA" id="ARBA00023163"/>
    </source>
</evidence>
<gene>
    <name evidence="12" type="ORF">C5167_005537</name>
</gene>
<accession>A0A4Y7JAS1</accession>
<dbReference type="InterPro" id="IPR023801">
    <property type="entry name" value="His_deacetylse_dom"/>
</dbReference>
<dbReference type="CDD" id="cd09992">
    <property type="entry name" value="HDAC_classII"/>
    <property type="match status" value="1"/>
</dbReference>
<dbReference type="PANTHER" id="PTHR10625">
    <property type="entry name" value="HISTONE DEACETYLASE HDAC1-RELATED"/>
    <property type="match status" value="1"/>
</dbReference>
<dbReference type="STRING" id="3469.A0A4Y7JAS1"/>
<dbReference type="InterPro" id="IPR023696">
    <property type="entry name" value="Ureohydrolase_dom_sf"/>
</dbReference>
<dbReference type="PRINTS" id="PR01270">
    <property type="entry name" value="HDASUPER"/>
</dbReference>
<dbReference type="InterPro" id="IPR037138">
    <property type="entry name" value="His_deacetylse_dom_sf"/>
</dbReference>
<dbReference type="Proteomes" id="UP000316621">
    <property type="component" value="Chromosome 4"/>
</dbReference>
<dbReference type="GO" id="GO:0040029">
    <property type="term" value="P:epigenetic regulation of gene expression"/>
    <property type="evidence" value="ECO:0007669"/>
    <property type="project" value="TreeGrafter"/>
</dbReference>
<keyword evidence="8" id="KW-0805">Transcription regulation</keyword>
<evidence type="ECO:0000256" key="1">
    <source>
        <dbReference type="ARBA" id="ARBA00001947"/>
    </source>
</evidence>
<evidence type="ECO:0000256" key="2">
    <source>
        <dbReference type="ARBA" id="ARBA00004123"/>
    </source>
</evidence>
<organism evidence="12 13">
    <name type="scientific">Papaver somniferum</name>
    <name type="common">Opium poppy</name>
    <dbReference type="NCBI Taxonomy" id="3469"/>
    <lineage>
        <taxon>Eukaryota</taxon>
        <taxon>Viridiplantae</taxon>
        <taxon>Streptophyta</taxon>
        <taxon>Embryophyta</taxon>
        <taxon>Tracheophyta</taxon>
        <taxon>Spermatophyta</taxon>
        <taxon>Magnoliopsida</taxon>
        <taxon>Ranunculales</taxon>
        <taxon>Papaveraceae</taxon>
        <taxon>Papaveroideae</taxon>
        <taxon>Papaver</taxon>
    </lineage>
</organism>
<dbReference type="EC" id="3.5.1.98" evidence="4"/>
<protein>
    <recommendedName>
        <fullName evidence="4">histone deacetylase</fullName>
        <ecNumber evidence="4">3.5.1.98</ecNumber>
    </recommendedName>
</protein>
<keyword evidence="13" id="KW-1185">Reference proteome</keyword>
<keyword evidence="6" id="KW-0378">Hydrolase</keyword>
<dbReference type="Gene3D" id="3.40.800.20">
    <property type="entry name" value="Histone deacetylase domain"/>
    <property type="match status" value="1"/>
</dbReference>
<dbReference type="GO" id="GO:0141221">
    <property type="term" value="F:histone deacetylase activity, hydrolytic mechanism"/>
    <property type="evidence" value="ECO:0007669"/>
    <property type="project" value="UniProtKB-EC"/>
</dbReference>
<comment type="similarity">
    <text evidence="3">Belongs to the histone deacetylase family. HD type 2 subfamily.</text>
</comment>
<dbReference type="Gramene" id="RZC58234">
    <property type="protein sequence ID" value="RZC58234"/>
    <property type="gene ID" value="C5167_005537"/>
</dbReference>
<proteinExistence type="inferred from homology"/>
<keyword evidence="7" id="KW-0156">Chromatin regulator</keyword>
<evidence type="ECO:0000256" key="4">
    <source>
        <dbReference type="ARBA" id="ARBA00012111"/>
    </source>
</evidence>
<evidence type="ECO:0000256" key="3">
    <source>
        <dbReference type="ARBA" id="ARBA00007738"/>
    </source>
</evidence>
<evidence type="ECO:0000256" key="10">
    <source>
        <dbReference type="ARBA" id="ARBA00023242"/>
    </source>
</evidence>
<dbReference type="OMA" id="YSKECAY"/>